<name>A0A835H7D7_9MAGN</name>
<evidence type="ECO:0000256" key="8">
    <source>
        <dbReference type="ARBA" id="ARBA00022786"/>
    </source>
</evidence>
<comment type="catalytic activity">
    <reaction evidence="1">
        <text>[E2 ubiquitin-conjugating enzyme]-S-ubiquitinyl-L-cysteine + [acceptor protein]-L-lysine = [E2 ubiquitin-conjugating enzyme]-L-cysteine + [acceptor protein]-N(6)-ubiquitinyl-L-lysine.</text>
        <dbReference type="EC" id="2.3.2.31"/>
    </reaction>
</comment>
<dbReference type="SUPFAM" id="SSF57850">
    <property type="entry name" value="RING/U-box"/>
    <property type="match status" value="4"/>
</dbReference>
<dbReference type="Gene3D" id="1.20.120.1750">
    <property type="match status" value="1"/>
</dbReference>
<evidence type="ECO:0000256" key="6">
    <source>
        <dbReference type="ARBA" id="ARBA00022737"/>
    </source>
</evidence>
<dbReference type="Proteomes" id="UP000631114">
    <property type="component" value="Unassembled WGS sequence"/>
</dbReference>
<reference evidence="12 13" key="1">
    <citation type="submission" date="2020-10" db="EMBL/GenBank/DDBJ databases">
        <title>The Coptis chinensis genome and diversification of protoberbering-type alkaloids.</title>
        <authorList>
            <person name="Wang B."/>
            <person name="Shu S."/>
            <person name="Song C."/>
            <person name="Liu Y."/>
        </authorList>
    </citation>
    <scope>NUCLEOTIDE SEQUENCE [LARGE SCALE GENOMIC DNA]</scope>
    <source>
        <strain evidence="12">HL-2020</strain>
        <tissue evidence="12">Leaf</tissue>
    </source>
</reference>
<keyword evidence="9" id="KW-0862">Zinc</keyword>
<evidence type="ECO:0000256" key="9">
    <source>
        <dbReference type="ARBA" id="ARBA00022833"/>
    </source>
</evidence>
<evidence type="ECO:0000256" key="7">
    <source>
        <dbReference type="ARBA" id="ARBA00022771"/>
    </source>
</evidence>
<keyword evidence="7" id="KW-0863">Zinc-finger</keyword>
<dbReference type="PANTHER" id="PTHR11685">
    <property type="entry name" value="RBR FAMILY RING FINGER AND IBR DOMAIN-CONTAINING"/>
    <property type="match status" value="1"/>
</dbReference>
<comment type="cofactor">
    <cofactor evidence="2">
        <name>Zn(2+)</name>
        <dbReference type="ChEBI" id="CHEBI:29105"/>
    </cofactor>
</comment>
<accession>A0A835H7D7</accession>
<evidence type="ECO:0000256" key="1">
    <source>
        <dbReference type="ARBA" id="ARBA00001798"/>
    </source>
</evidence>
<organism evidence="12 13">
    <name type="scientific">Coptis chinensis</name>
    <dbReference type="NCBI Taxonomy" id="261450"/>
    <lineage>
        <taxon>Eukaryota</taxon>
        <taxon>Viridiplantae</taxon>
        <taxon>Streptophyta</taxon>
        <taxon>Embryophyta</taxon>
        <taxon>Tracheophyta</taxon>
        <taxon>Spermatophyta</taxon>
        <taxon>Magnoliopsida</taxon>
        <taxon>Ranunculales</taxon>
        <taxon>Ranunculaceae</taxon>
        <taxon>Coptidoideae</taxon>
        <taxon>Coptis</taxon>
    </lineage>
</organism>
<evidence type="ECO:0000313" key="13">
    <source>
        <dbReference type="Proteomes" id="UP000631114"/>
    </source>
</evidence>
<dbReference type="SMART" id="SM00647">
    <property type="entry name" value="IBR"/>
    <property type="match status" value="3"/>
</dbReference>
<dbReference type="AlphaFoldDB" id="A0A835H7D7"/>
<keyword evidence="8" id="KW-0833">Ubl conjugation pathway</keyword>
<dbReference type="GO" id="GO:0016567">
    <property type="term" value="P:protein ubiquitination"/>
    <property type="evidence" value="ECO:0007669"/>
    <property type="project" value="InterPro"/>
</dbReference>
<dbReference type="CDD" id="cd20341">
    <property type="entry name" value="BRcat_RBR_RNF14"/>
    <property type="match status" value="1"/>
</dbReference>
<evidence type="ECO:0000259" key="11">
    <source>
        <dbReference type="PROSITE" id="PS51873"/>
    </source>
</evidence>
<dbReference type="GO" id="GO:0008270">
    <property type="term" value="F:zinc ion binding"/>
    <property type="evidence" value="ECO:0007669"/>
    <property type="project" value="UniProtKB-KW"/>
</dbReference>
<evidence type="ECO:0000256" key="3">
    <source>
        <dbReference type="ARBA" id="ARBA00012251"/>
    </source>
</evidence>
<dbReference type="PROSITE" id="PS51873">
    <property type="entry name" value="TRIAD"/>
    <property type="match status" value="1"/>
</dbReference>
<dbReference type="GO" id="GO:0061630">
    <property type="term" value="F:ubiquitin protein ligase activity"/>
    <property type="evidence" value="ECO:0007669"/>
    <property type="project" value="UniProtKB-EC"/>
</dbReference>
<protein>
    <recommendedName>
        <fullName evidence="3">RBR-type E3 ubiquitin transferase</fullName>
        <ecNumber evidence="3">2.3.2.31</ecNumber>
    </recommendedName>
</protein>
<dbReference type="EMBL" id="JADFTS010000008">
    <property type="protein sequence ID" value="KAF9593072.1"/>
    <property type="molecule type" value="Genomic_DNA"/>
</dbReference>
<dbReference type="Pfam" id="PF01485">
    <property type="entry name" value="IBR"/>
    <property type="match status" value="1"/>
</dbReference>
<keyword evidence="5" id="KW-0479">Metal-binding</keyword>
<dbReference type="EC" id="2.3.2.31" evidence="3"/>
<dbReference type="InterPro" id="IPR031127">
    <property type="entry name" value="E3_UB_ligase_RBR"/>
</dbReference>
<evidence type="ECO:0000256" key="4">
    <source>
        <dbReference type="ARBA" id="ARBA00022679"/>
    </source>
</evidence>
<evidence type="ECO:0000313" key="12">
    <source>
        <dbReference type="EMBL" id="KAF9593072.1"/>
    </source>
</evidence>
<comment type="caution">
    <text evidence="12">The sequence shown here is derived from an EMBL/GenBank/DDBJ whole genome shotgun (WGS) entry which is preliminary data.</text>
</comment>
<dbReference type="InterPro" id="IPR044066">
    <property type="entry name" value="TRIAD_supradom"/>
</dbReference>
<dbReference type="InterPro" id="IPR002867">
    <property type="entry name" value="IBR_dom"/>
</dbReference>
<feature type="domain" description="RING-type" evidence="11">
    <location>
        <begin position="1"/>
        <end position="237"/>
    </location>
</feature>
<dbReference type="OrthoDB" id="1431934at2759"/>
<sequence length="477" mass="54425">MSSSLKALVHVKQRNARVAIRRKLTVEGSRYVWTSGRSRLGSTLRIHVKEGTVYKLICPDAKCDGLVPPGLLKRLLASEDFERWEWLVLQKTLDSMSDVAYCPRCETACLEDGDRDAQCPKCFFSFCTLCTDRRHVGVTCMMPEKKLQILMQQQGSSQLKEEQRRKRQEVENEILSLKQILCDSKHCPSCNMAITRTEGCNKMVCRNCGKFFCWQCNEAISGYEHFRLVIIATWSALHVGNTIVTGVERVSHRALSITHSKVADDASFLTEEPEQSEKQLTNNNQLEEDEEQQGSSQLEEQQRRKRQELENEILSLQVILRDAKQCPSCNMAISRTAGCNKMVCGNCTQCFCWQCNKAISRYDHFRENGCDQIGETQKIENKKPLVVQRHPLSMRLPNIVAGDLRRFSGKVIGIEIEMSRSGRVTGVDKKSCAIVGKRKEIAGAKVVRILSGLVLRYCRYQLDQCYYRLQSMRRCIA</sequence>
<dbReference type="Pfam" id="PF22191">
    <property type="entry name" value="IBR_1"/>
    <property type="match status" value="1"/>
</dbReference>
<keyword evidence="4" id="KW-0808">Transferase</keyword>
<keyword evidence="13" id="KW-1185">Reference proteome</keyword>
<feature type="region of interest" description="Disordered" evidence="10">
    <location>
        <begin position="267"/>
        <end position="304"/>
    </location>
</feature>
<evidence type="ECO:0000256" key="2">
    <source>
        <dbReference type="ARBA" id="ARBA00001947"/>
    </source>
</evidence>
<evidence type="ECO:0000256" key="10">
    <source>
        <dbReference type="SAM" id="MobiDB-lite"/>
    </source>
</evidence>
<proteinExistence type="predicted"/>
<keyword evidence="6" id="KW-0677">Repeat</keyword>
<gene>
    <name evidence="12" type="ORF">IFM89_020136</name>
</gene>
<dbReference type="Pfam" id="PF26200">
    <property type="entry name" value="Rcat_RNF216"/>
    <property type="match status" value="1"/>
</dbReference>
<evidence type="ECO:0000256" key="5">
    <source>
        <dbReference type="ARBA" id="ARBA00022723"/>
    </source>
</evidence>